<sequence length="520" mass="53050">MSIGADWRQNSPGSVAGLTKDVANNKFANSGPGEQLVDGAQEGRDFSEYMFGEDGFEFSDVLDVINPLQHIPGVGMLYRSLTGDEIGNGARVVGGGLFGGVFGLAGAAIDAVVDAVTGEDTGEHVMAFLGDSFNGVPTDDGTAVVDAAPSGAEVPDAVTARADTIANASFDGTYQGDLVLPWMAGQASQGRPAGIAATAAEQSTIVQAAPVGGVEYAALDAGQQNAASTILGPKASDLNTPWAQATPAATMAENAPQKSAQASVQSTAALQEMAEAVQSDPAELAVAMASAGGNSPVSSLTRTTAATHSPQNGSNPIRPASFSSEGGDTVWARAQSSGRVSRTTNSFALSPEMAAHESRQAKQAAANVDAVEDMSGQSPSADQNALRENSVSPAQAFADFRNGGTPLSAAEMAAKFNAALGRDSSQAMAQTPVQDAVSSGNTPAAQGKISGSFNRDTSSNTGVQHEETAATPVVHPLMERATSHIEGDAPVGAWFSQTMMDGLKKYQDMQQNRQNPANAI</sequence>
<reference evidence="2 3" key="1">
    <citation type="journal article" date="2018" name="Nat. Biotechnol.">
        <title>A standardized bacterial taxonomy based on genome phylogeny substantially revises the tree of life.</title>
        <authorList>
            <person name="Parks D.H."/>
            <person name="Chuvochina M."/>
            <person name="Waite D.W."/>
            <person name="Rinke C."/>
            <person name="Skarshewski A."/>
            <person name="Chaumeil P.A."/>
            <person name="Hugenholtz P."/>
        </authorList>
    </citation>
    <scope>NUCLEOTIDE SEQUENCE [LARGE SCALE GENOMIC DNA]</scope>
    <source>
        <strain evidence="2">UBA8707</strain>
    </source>
</reference>
<feature type="compositionally biased region" description="Polar residues" evidence="1">
    <location>
        <begin position="375"/>
        <end position="389"/>
    </location>
</feature>
<protein>
    <submittedName>
        <fullName evidence="2">Uncharacterized protein</fullName>
    </submittedName>
</protein>
<feature type="region of interest" description="Disordered" evidence="1">
    <location>
        <begin position="436"/>
        <end position="463"/>
    </location>
</feature>
<dbReference type="Proteomes" id="UP000264753">
    <property type="component" value="Unassembled WGS sequence"/>
</dbReference>
<feature type="region of interest" description="Disordered" evidence="1">
    <location>
        <begin position="352"/>
        <end position="389"/>
    </location>
</feature>
<evidence type="ECO:0000313" key="3">
    <source>
        <dbReference type="Proteomes" id="UP000264753"/>
    </source>
</evidence>
<accession>A0A358HUC3</accession>
<proteinExistence type="predicted"/>
<feature type="compositionally biased region" description="Polar residues" evidence="1">
    <location>
        <begin position="292"/>
        <end position="326"/>
    </location>
</feature>
<comment type="caution">
    <text evidence="2">The sequence shown here is derived from an EMBL/GenBank/DDBJ whole genome shotgun (WGS) entry which is preliminary data.</text>
</comment>
<dbReference type="RefSeq" id="WP_276653337.1">
    <property type="nucleotide sequence ID" value="NZ_DOOG01000088.1"/>
</dbReference>
<organism evidence="2 3">
    <name type="scientific">Thalassospira lucentensis</name>
    <dbReference type="NCBI Taxonomy" id="168935"/>
    <lineage>
        <taxon>Bacteria</taxon>
        <taxon>Pseudomonadati</taxon>
        <taxon>Pseudomonadota</taxon>
        <taxon>Alphaproteobacteria</taxon>
        <taxon>Rhodospirillales</taxon>
        <taxon>Thalassospiraceae</taxon>
        <taxon>Thalassospira</taxon>
    </lineage>
</organism>
<gene>
    <name evidence="2" type="ORF">DEF21_10945</name>
</gene>
<evidence type="ECO:0000256" key="1">
    <source>
        <dbReference type="SAM" id="MobiDB-lite"/>
    </source>
</evidence>
<name>A0A358HUC3_9PROT</name>
<evidence type="ECO:0000313" key="2">
    <source>
        <dbReference type="EMBL" id="HBU98404.1"/>
    </source>
</evidence>
<dbReference type="AlphaFoldDB" id="A0A358HUC3"/>
<dbReference type="EMBL" id="DOOG01000088">
    <property type="protein sequence ID" value="HBU98404.1"/>
    <property type="molecule type" value="Genomic_DNA"/>
</dbReference>
<feature type="region of interest" description="Disordered" evidence="1">
    <location>
        <begin position="289"/>
        <end position="327"/>
    </location>
</feature>